<dbReference type="PANTHER" id="PTHR32248">
    <property type="entry name" value="RNA POLYMERASE SIGMA-54 FACTOR"/>
    <property type="match status" value="1"/>
</dbReference>
<protein>
    <submittedName>
        <fullName evidence="12">RNA polymerase, sigma 54 subunit, RpoN</fullName>
    </submittedName>
</protein>
<evidence type="ECO:0000313" key="13">
    <source>
        <dbReference type="Proteomes" id="UP000000925"/>
    </source>
</evidence>
<keyword evidence="4" id="KW-0548">Nucleotidyltransferase</keyword>
<dbReference type="Gene3D" id="1.10.10.1330">
    <property type="entry name" value="RNA polymerase sigma-54 factor, core-binding domain"/>
    <property type="match status" value="1"/>
</dbReference>
<dbReference type="PIRSF" id="PIRSF000774">
    <property type="entry name" value="RpoN"/>
    <property type="match status" value="1"/>
</dbReference>
<dbReference type="Proteomes" id="UP000000925">
    <property type="component" value="Chromosome"/>
</dbReference>
<dbReference type="GO" id="GO:0016779">
    <property type="term" value="F:nucleotidyltransferase activity"/>
    <property type="evidence" value="ECO:0007669"/>
    <property type="project" value="UniProtKB-KW"/>
</dbReference>
<evidence type="ECO:0000256" key="9">
    <source>
        <dbReference type="SAM" id="MobiDB-lite"/>
    </source>
</evidence>
<evidence type="ECO:0000256" key="7">
    <source>
        <dbReference type="ARBA" id="ARBA00023125"/>
    </source>
</evidence>
<comment type="similarity">
    <text evidence="1">Belongs to the sigma-54 factor family.</text>
</comment>
<dbReference type="InterPro" id="IPR038709">
    <property type="entry name" value="RpoN_core-bd_sf"/>
</dbReference>
<feature type="domain" description="RNA polymerase sigma factor 54 core-binding" evidence="11">
    <location>
        <begin position="120"/>
        <end position="308"/>
    </location>
</feature>
<dbReference type="KEGG" id="caa:Caka_1198"/>
<evidence type="ECO:0000256" key="2">
    <source>
        <dbReference type="ARBA" id="ARBA00022478"/>
    </source>
</evidence>
<keyword evidence="6" id="KW-0731">Sigma factor</keyword>
<dbReference type="PRINTS" id="PR00045">
    <property type="entry name" value="SIGMA54FCT"/>
</dbReference>
<dbReference type="PANTHER" id="PTHR32248:SF4">
    <property type="entry name" value="RNA POLYMERASE SIGMA-54 FACTOR"/>
    <property type="match status" value="1"/>
</dbReference>
<dbReference type="GO" id="GO:0001216">
    <property type="term" value="F:DNA-binding transcription activator activity"/>
    <property type="evidence" value="ECO:0007669"/>
    <property type="project" value="InterPro"/>
</dbReference>
<dbReference type="RefSeq" id="WP_013042940.1">
    <property type="nucleotide sequence ID" value="NC_014008.1"/>
</dbReference>
<dbReference type="OrthoDB" id="9814402at2"/>
<dbReference type="Pfam" id="PF04963">
    <property type="entry name" value="Sigma54_CBD"/>
    <property type="match status" value="1"/>
</dbReference>
<dbReference type="GO" id="GO:0000428">
    <property type="term" value="C:DNA-directed RNA polymerase complex"/>
    <property type="evidence" value="ECO:0007669"/>
    <property type="project" value="UniProtKB-KW"/>
</dbReference>
<evidence type="ECO:0000259" key="10">
    <source>
        <dbReference type="Pfam" id="PF04552"/>
    </source>
</evidence>
<evidence type="ECO:0000256" key="1">
    <source>
        <dbReference type="ARBA" id="ARBA00008798"/>
    </source>
</evidence>
<dbReference type="InterPro" id="IPR007634">
    <property type="entry name" value="RNA_pol_sigma_54_DNA-bd"/>
</dbReference>
<dbReference type="STRING" id="583355.Caka_1198"/>
<feature type="region of interest" description="Disordered" evidence="9">
    <location>
        <begin position="57"/>
        <end position="81"/>
    </location>
</feature>
<organism evidence="12 13">
    <name type="scientific">Coraliomargarita akajimensis (strain DSM 45221 / IAM 15411 / JCM 23193 / KCTC 12865 / 04OKA010-24)</name>
    <dbReference type="NCBI Taxonomy" id="583355"/>
    <lineage>
        <taxon>Bacteria</taxon>
        <taxon>Pseudomonadati</taxon>
        <taxon>Verrucomicrobiota</taxon>
        <taxon>Opitutia</taxon>
        <taxon>Puniceicoccales</taxon>
        <taxon>Coraliomargaritaceae</taxon>
        <taxon>Coraliomargarita</taxon>
    </lineage>
</organism>
<dbReference type="InterPro" id="IPR007046">
    <property type="entry name" value="RNA_pol_sigma_54_core-bd"/>
</dbReference>
<reference evidence="12 13" key="1">
    <citation type="journal article" date="2010" name="Stand. Genomic Sci.">
        <title>Complete genome sequence of Coraliomargarita akajimensis type strain (04OKA010-24).</title>
        <authorList>
            <person name="Mavromatis K."/>
            <person name="Abt B."/>
            <person name="Brambilla E."/>
            <person name="Lapidus A."/>
            <person name="Copeland A."/>
            <person name="Deshpande S."/>
            <person name="Nolan M."/>
            <person name="Lucas S."/>
            <person name="Tice H."/>
            <person name="Cheng J.F."/>
            <person name="Han C."/>
            <person name="Detter J.C."/>
            <person name="Woyke T."/>
            <person name="Goodwin L."/>
            <person name="Pitluck S."/>
            <person name="Held B."/>
            <person name="Brettin T."/>
            <person name="Tapia R."/>
            <person name="Ivanova N."/>
            <person name="Mikhailova N."/>
            <person name="Pati A."/>
            <person name="Liolios K."/>
            <person name="Chen A."/>
            <person name="Palaniappan K."/>
            <person name="Land M."/>
            <person name="Hauser L."/>
            <person name="Chang Y.J."/>
            <person name="Jeffries C.D."/>
            <person name="Rohde M."/>
            <person name="Goker M."/>
            <person name="Bristow J."/>
            <person name="Eisen J.A."/>
            <person name="Markowitz V."/>
            <person name="Hugenholtz P."/>
            <person name="Klenk H.P."/>
            <person name="Kyrpides N.C."/>
        </authorList>
    </citation>
    <scope>NUCLEOTIDE SEQUENCE [LARGE SCALE GENOMIC DNA]</scope>
    <source>
        <strain evidence="13">DSM 45221 / IAM 15411 / JCM 23193 / KCTC 12865</strain>
    </source>
</reference>
<dbReference type="GO" id="GO:0006352">
    <property type="term" value="P:DNA-templated transcription initiation"/>
    <property type="evidence" value="ECO:0007669"/>
    <property type="project" value="InterPro"/>
</dbReference>
<gene>
    <name evidence="12" type="ordered locus">Caka_1198</name>
</gene>
<evidence type="ECO:0000256" key="8">
    <source>
        <dbReference type="ARBA" id="ARBA00023163"/>
    </source>
</evidence>
<dbReference type="eggNOG" id="COG1508">
    <property type="taxonomic scope" value="Bacteria"/>
</dbReference>
<dbReference type="GO" id="GO:0003677">
    <property type="term" value="F:DNA binding"/>
    <property type="evidence" value="ECO:0007669"/>
    <property type="project" value="UniProtKB-KW"/>
</dbReference>
<keyword evidence="13" id="KW-1185">Reference proteome</keyword>
<dbReference type="NCBIfam" id="TIGR02395">
    <property type="entry name" value="rpoN_sigma"/>
    <property type="match status" value="1"/>
</dbReference>
<evidence type="ECO:0000256" key="3">
    <source>
        <dbReference type="ARBA" id="ARBA00022679"/>
    </source>
</evidence>
<dbReference type="Gene3D" id="1.10.10.60">
    <property type="entry name" value="Homeodomain-like"/>
    <property type="match status" value="1"/>
</dbReference>
<keyword evidence="8" id="KW-0804">Transcription</keyword>
<dbReference type="HOGENOM" id="CLU_020569_0_1_0"/>
<keyword evidence="7" id="KW-0238">DNA-binding</keyword>
<evidence type="ECO:0000256" key="6">
    <source>
        <dbReference type="ARBA" id="ARBA00023082"/>
    </source>
</evidence>
<evidence type="ECO:0000313" key="12">
    <source>
        <dbReference type="EMBL" id="ADE54218.1"/>
    </source>
</evidence>
<feature type="compositionally biased region" description="Acidic residues" evidence="9">
    <location>
        <begin position="67"/>
        <end position="81"/>
    </location>
</feature>
<dbReference type="PROSITE" id="PS00718">
    <property type="entry name" value="SIGMA54_2"/>
    <property type="match status" value="1"/>
</dbReference>
<dbReference type="Pfam" id="PF00309">
    <property type="entry name" value="Sigma54_AID"/>
    <property type="match status" value="1"/>
</dbReference>
<evidence type="ECO:0000256" key="4">
    <source>
        <dbReference type="ARBA" id="ARBA00022695"/>
    </source>
</evidence>
<dbReference type="PROSITE" id="PS50044">
    <property type="entry name" value="SIGMA54_3"/>
    <property type="match status" value="1"/>
</dbReference>
<keyword evidence="5" id="KW-0805">Transcription regulation</keyword>
<dbReference type="Pfam" id="PF04552">
    <property type="entry name" value="Sigma54_DBD"/>
    <property type="match status" value="1"/>
</dbReference>
<name>D5EIF2_CORAD</name>
<proteinExistence type="inferred from homology"/>
<evidence type="ECO:0000256" key="5">
    <source>
        <dbReference type="ARBA" id="ARBA00023015"/>
    </source>
</evidence>
<dbReference type="GO" id="GO:0016987">
    <property type="term" value="F:sigma factor activity"/>
    <property type="evidence" value="ECO:0007669"/>
    <property type="project" value="UniProtKB-KW"/>
</dbReference>
<feature type="domain" description="RNA polymerase sigma factor 54 DNA-binding" evidence="10">
    <location>
        <begin position="324"/>
        <end position="481"/>
    </location>
</feature>
<keyword evidence="3" id="KW-0808">Transferase</keyword>
<sequence length="483" mass="55037">MSAQEFQQVQKQTQSLVLAPQLRNSLKILQAPAMDLRTSILEELQANPLLEELPIDSISVEERTTEPVEENERESSDELEFDSEDYSILERMSEDMREQFAQENSGQSYTSEDEERREHFMNSLTTGVSLQQHLIEQAELTDCSEKEREALLYLIGSLDDHGFLTETISNIALTSRIPYGSVKTAAEILRTFEPAGIGANDMQDCLVLQLETKGRGNSLAARILRDHFKLLVRRRIPELSRKTGTTTDDIQDAIAEIGTLDPAPGKQFSADSNTVIEPDVSVFKDEYDQWQIVLNNDYIPRLRISSVYKDMLAKGNLGRKEKEFMLERMRSGKFLINSIEQRQQTIERITREILNYQGDFFEEGVSKLRPLTMNAIAQTVGVHETTVSRAIANKYIRTPHGVFAFKYFFTPGFTAANGESVSNKTIKDMIQHIIDEEDSAKPLSDQGIVNVLKEKDIKIARRTVAKYREELGILPTNLRRRYE</sequence>
<evidence type="ECO:0000259" key="11">
    <source>
        <dbReference type="Pfam" id="PF04963"/>
    </source>
</evidence>
<dbReference type="AlphaFoldDB" id="D5EIF2"/>
<keyword evidence="2" id="KW-0240">DNA-directed RNA polymerase</keyword>
<dbReference type="InterPro" id="IPR000394">
    <property type="entry name" value="RNA_pol_sigma_54"/>
</dbReference>
<dbReference type="EMBL" id="CP001998">
    <property type="protein sequence ID" value="ADE54218.1"/>
    <property type="molecule type" value="Genomic_DNA"/>
</dbReference>
<accession>D5EIF2</accession>